<comment type="caution">
    <text evidence="1">The sequence shown here is derived from an EMBL/GenBank/DDBJ whole genome shotgun (WGS) entry which is preliminary data.</text>
</comment>
<keyword evidence="2" id="KW-1185">Reference proteome</keyword>
<dbReference type="EMBL" id="VCDI01000001">
    <property type="protein sequence ID" value="TLU74195.1"/>
    <property type="molecule type" value="Genomic_DNA"/>
</dbReference>
<dbReference type="Gene3D" id="1.25.40.10">
    <property type="entry name" value="Tetratricopeptide repeat domain"/>
    <property type="match status" value="1"/>
</dbReference>
<dbReference type="Pfam" id="PF08238">
    <property type="entry name" value="Sel1"/>
    <property type="match status" value="3"/>
</dbReference>
<dbReference type="SMART" id="SM00671">
    <property type="entry name" value="SEL1"/>
    <property type="match status" value="3"/>
</dbReference>
<evidence type="ECO:0000313" key="1">
    <source>
        <dbReference type="EMBL" id="TLU74195.1"/>
    </source>
</evidence>
<dbReference type="InterPro" id="IPR011990">
    <property type="entry name" value="TPR-like_helical_dom_sf"/>
</dbReference>
<accession>A0A5R9J9E4</accession>
<proteinExistence type="predicted"/>
<dbReference type="PANTHER" id="PTHR43628:SF1">
    <property type="entry name" value="CHITIN SYNTHASE REGULATORY FACTOR 2-RELATED"/>
    <property type="match status" value="1"/>
</dbReference>
<reference evidence="1 2" key="1">
    <citation type="submission" date="2019-05" db="EMBL/GenBank/DDBJ databases">
        <authorList>
            <person name="Pankratov T."/>
            <person name="Grouzdev D."/>
        </authorList>
    </citation>
    <scope>NUCLEOTIDE SEQUENCE [LARGE SCALE GENOMIC DNA]</scope>
    <source>
        <strain evidence="1 2">KEBCLARHB70R</strain>
    </source>
</reference>
<dbReference type="PANTHER" id="PTHR43628">
    <property type="entry name" value="ACTIVATOR OF C KINASE PROTEIN 1-RELATED"/>
    <property type="match status" value="1"/>
</dbReference>
<dbReference type="RefSeq" id="WP_138324447.1">
    <property type="nucleotide sequence ID" value="NZ_VCDI01000001.1"/>
</dbReference>
<sequence length="291" mass="30694">MSIAGRLPAGAAIAGLGLAFALAGTGLVGTAHAGRRSDAIAAYDHGDYGSARTRFLSLARTGDADAAYRLGIMSDLGQGVPEDATEAFRWYRRAAVTGYAPAEFNVAVMLDSHRGVPHDAAQAAEWYARAATHGNHRAQYNLGLLYSSGEGVPRNRPVAQAWFRLAESGGIPAAAEHIEAAGTRPETRGVASGRLHAVTPVAPKADTALSRREVEIVWTAPAQTVPVRFFLQVAHGGSDHGEIYADYVDSTAALVRLPAGGGAYAWRVYTVSPTTADYSIGAWIPFTVRPR</sequence>
<organism evidence="1 2">
    <name type="scientific">Lichenicoccus roseus</name>
    <dbReference type="NCBI Taxonomy" id="2683649"/>
    <lineage>
        <taxon>Bacteria</taxon>
        <taxon>Pseudomonadati</taxon>
        <taxon>Pseudomonadota</taxon>
        <taxon>Alphaproteobacteria</taxon>
        <taxon>Acetobacterales</taxon>
        <taxon>Acetobacteraceae</taxon>
        <taxon>Lichenicoccus</taxon>
    </lineage>
</organism>
<dbReference type="Proteomes" id="UP000305654">
    <property type="component" value="Unassembled WGS sequence"/>
</dbReference>
<dbReference type="SUPFAM" id="SSF81901">
    <property type="entry name" value="HCP-like"/>
    <property type="match status" value="1"/>
</dbReference>
<dbReference type="InterPro" id="IPR006597">
    <property type="entry name" value="Sel1-like"/>
</dbReference>
<dbReference type="AlphaFoldDB" id="A0A5R9J9E4"/>
<name>A0A5R9J9E4_9PROT</name>
<dbReference type="InterPro" id="IPR052945">
    <property type="entry name" value="Mitotic_Regulator"/>
</dbReference>
<gene>
    <name evidence="1" type="ORF">FE263_03015</name>
</gene>
<evidence type="ECO:0000313" key="2">
    <source>
        <dbReference type="Proteomes" id="UP000305654"/>
    </source>
</evidence>
<protein>
    <submittedName>
        <fullName evidence="1">Sel1 repeat family protein</fullName>
    </submittedName>
</protein>
<dbReference type="OrthoDB" id="6810016at2"/>